<reference evidence="2 3" key="1">
    <citation type="journal article" date="2019" name="Int. J. Syst. Evol. Microbiol.">
        <title>The Global Catalogue of Microorganisms (GCM) 10K type strain sequencing project: providing services to taxonomists for standard genome sequencing and annotation.</title>
        <authorList>
            <consortium name="The Broad Institute Genomics Platform"/>
            <consortium name="The Broad Institute Genome Sequencing Center for Infectious Disease"/>
            <person name="Wu L."/>
            <person name="Ma J."/>
        </authorList>
    </citation>
    <scope>NUCLEOTIDE SEQUENCE [LARGE SCALE GENOMIC DNA]</scope>
    <source>
        <strain evidence="2 3">JCM 16331</strain>
    </source>
</reference>
<sequence length="192" mass="21295">MVASALAPVALGFFGLGTGYFIIGGTNLFEFPEKGETTRQTLGSWGIWMPGFLQFVTGILLWGGLTWFDAFRDDHLLYMAALAFTAYGVHWFVLGWKMYKGFDPRPDAWMAIAFLLLSILGTVNFYLGGVLPVAVLFFGLTLVYLSEIWARFTGSETGEKSVALFQVLTGIWLMYLTYAVTLDIGLGWALPK</sequence>
<evidence type="ECO:0000313" key="3">
    <source>
        <dbReference type="Proteomes" id="UP000608850"/>
    </source>
</evidence>
<dbReference type="Proteomes" id="UP000608850">
    <property type="component" value="Unassembled WGS sequence"/>
</dbReference>
<feature type="transmembrane region" description="Helical" evidence="1">
    <location>
        <begin position="6"/>
        <end position="29"/>
    </location>
</feature>
<keyword evidence="1" id="KW-1133">Transmembrane helix</keyword>
<organism evidence="2 3">
    <name type="scientific">Halarchaeum nitratireducens</name>
    <dbReference type="NCBI Taxonomy" id="489913"/>
    <lineage>
        <taxon>Archaea</taxon>
        <taxon>Methanobacteriati</taxon>
        <taxon>Methanobacteriota</taxon>
        <taxon>Stenosarchaea group</taxon>
        <taxon>Halobacteria</taxon>
        <taxon>Halobacteriales</taxon>
        <taxon>Halobacteriaceae</taxon>
    </lineage>
</organism>
<dbReference type="OrthoDB" id="55583at2157"/>
<comment type="caution">
    <text evidence="2">The sequence shown here is derived from an EMBL/GenBank/DDBJ whole genome shotgun (WGS) entry which is preliminary data.</text>
</comment>
<feature type="transmembrane region" description="Helical" evidence="1">
    <location>
        <begin position="41"/>
        <end position="64"/>
    </location>
</feature>
<keyword evidence="1" id="KW-0812">Transmembrane</keyword>
<dbReference type="RefSeq" id="WP_188876976.1">
    <property type="nucleotide sequence ID" value="NZ_BMOQ01000002.1"/>
</dbReference>
<keyword evidence="1" id="KW-0472">Membrane</keyword>
<accession>A0A830G8P8</accession>
<dbReference type="AlphaFoldDB" id="A0A830G8P8"/>
<feature type="transmembrane region" description="Helical" evidence="1">
    <location>
        <begin position="133"/>
        <end position="150"/>
    </location>
</feature>
<keyword evidence="3" id="KW-1185">Reference proteome</keyword>
<name>A0A830G8P8_9EURY</name>
<proteinExistence type="predicted"/>
<dbReference type="EMBL" id="BMOQ01000002">
    <property type="protein sequence ID" value="GGN08875.1"/>
    <property type="molecule type" value="Genomic_DNA"/>
</dbReference>
<feature type="transmembrane region" description="Helical" evidence="1">
    <location>
        <begin position="162"/>
        <end position="190"/>
    </location>
</feature>
<gene>
    <name evidence="2" type="ORF">GCM10009021_05330</name>
</gene>
<feature type="transmembrane region" description="Helical" evidence="1">
    <location>
        <begin position="76"/>
        <end position="96"/>
    </location>
</feature>
<evidence type="ECO:0000256" key="1">
    <source>
        <dbReference type="SAM" id="Phobius"/>
    </source>
</evidence>
<evidence type="ECO:0000313" key="2">
    <source>
        <dbReference type="EMBL" id="GGN08875.1"/>
    </source>
</evidence>
<protein>
    <submittedName>
        <fullName evidence="2">Uncharacterized protein</fullName>
    </submittedName>
</protein>
<feature type="transmembrane region" description="Helical" evidence="1">
    <location>
        <begin position="108"/>
        <end position="127"/>
    </location>
</feature>